<feature type="compositionally biased region" description="Low complexity" evidence="2">
    <location>
        <begin position="160"/>
        <end position="177"/>
    </location>
</feature>
<organism evidence="4 5">
    <name type="scientific">Heliobacterium modesticaldum (strain ATCC 51547 / Ice1)</name>
    <dbReference type="NCBI Taxonomy" id="498761"/>
    <lineage>
        <taxon>Bacteria</taxon>
        <taxon>Bacillati</taxon>
        <taxon>Bacillota</taxon>
        <taxon>Clostridia</taxon>
        <taxon>Eubacteriales</taxon>
        <taxon>Heliobacteriaceae</taxon>
        <taxon>Heliomicrobium</taxon>
    </lineage>
</organism>
<dbReference type="InterPro" id="IPR021731">
    <property type="entry name" value="AMIN_dom"/>
</dbReference>
<dbReference type="STRING" id="498761.HM1_2720"/>
<dbReference type="Pfam" id="PF07833">
    <property type="entry name" value="Cu_amine_oxidN1"/>
    <property type="match status" value="1"/>
</dbReference>
<accession>B0TBX6</accession>
<dbReference type="PANTHER" id="PTHR30404:SF0">
    <property type="entry name" value="N-ACETYLMURAMOYL-L-ALANINE AMIDASE AMIC"/>
    <property type="match status" value="1"/>
</dbReference>
<dbReference type="eggNOG" id="COG0860">
    <property type="taxonomic scope" value="Bacteria"/>
</dbReference>
<feature type="compositionally biased region" description="Low complexity" evidence="2">
    <location>
        <begin position="136"/>
        <end position="146"/>
    </location>
</feature>
<dbReference type="SMART" id="SM00646">
    <property type="entry name" value="Ami_3"/>
    <property type="match status" value="1"/>
</dbReference>
<keyword evidence="1" id="KW-0378">Hydrolase</keyword>
<dbReference type="GO" id="GO:0030288">
    <property type="term" value="C:outer membrane-bounded periplasmic space"/>
    <property type="evidence" value="ECO:0007669"/>
    <property type="project" value="TreeGrafter"/>
</dbReference>
<feature type="region of interest" description="Disordered" evidence="2">
    <location>
        <begin position="136"/>
        <end position="194"/>
    </location>
</feature>
<dbReference type="CDD" id="cd02696">
    <property type="entry name" value="MurNAc-LAA"/>
    <property type="match status" value="1"/>
</dbReference>
<dbReference type="GO" id="GO:0008745">
    <property type="term" value="F:N-acetylmuramoyl-L-alanine amidase activity"/>
    <property type="evidence" value="ECO:0007669"/>
    <property type="project" value="InterPro"/>
</dbReference>
<dbReference type="HOGENOM" id="CLU_014322_10_1_9"/>
<dbReference type="GO" id="GO:0009253">
    <property type="term" value="P:peptidoglycan catabolic process"/>
    <property type="evidence" value="ECO:0007669"/>
    <property type="project" value="InterPro"/>
</dbReference>
<dbReference type="Gene3D" id="3.40.630.40">
    <property type="entry name" value="Zn-dependent exopeptidases"/>
    <property type="match status" value="1"/>
</dbReference>
<proteinExistence type="predicted"/>
<dbReference type="InterPro" id="IPR002508">
    <property type="entry name" value="MurNAc-LAA_cat"/>
</dbReference>
<dbReference type="AlphaFoldDB" id="B0TBX6"/>
<evidence type="ECO:0000256" key="1">
    <source>
        <dbReference type="ARBA" id="ARBA00022801"/>
    </source>
</evidence>
<evidence type="ECO:0000313" key="4">
    <source>
        <dbReference type="EMBL" id="ABZ85249.1"/>
    </source>
</evidence>
<dbReference type="SUPFAM" id="SSF55383">
    <property type="entry name" value="Copper amine oxidase, domain N"/>
    <property type="match status" value="1"/>
</dbReference>
<dbReference type="Proteomes" id="UP000008550">
    <property type="component" value="Chromosome"/>
</dbReference>
<feature type="compositionally biased region" description="Polar residues" evidence="2">
    <location>
        <begin position="185"/>
        <end position="194"/>
    </location>
</feature>
<dbReference type="SUPFAM" id="SSF53187">
    <property type="entry name" value="Zn-dependent exopeptidases"/>
    <property type="match status" value="1"/>
</dbReference>
<dbReference type="Pfam" id="PF11741">
    <property type="entry name" value="AMIN"/>
    <property type="match status" value="1"/>
</dbReference>
<dbReference type="Gene3D" id="3.30.457.10">
    <property type="entry name" value="Copper amine oxidase-like, N-terminal domain"/>
    <property type="match status" value="1"/>
</dbReference>
<dbReference type="Gene3D" id="2.60.40.3500">
    <property type="match status" value="1"/>
</dbReference>
<dbReference type="KEGG" id="hmo:HM1_2720"/>
<name>B0TBX6_HELMI</name>
<protein>
    <submittedName>
        <fullName evidence="4">N-acetylmuramoyl-l-alanine amidase, putative</fullName>
    </submittedName>
</protein>
<dbReference type="PANTHER" id="PTHR30404">
    <property type="entry name" value="N-ACETYLMURAMOYL-L-ALANINE AMIDASE"/>
    <property type="match status" value="1"/>
</dbReference>
<dbReference type="EMBL" id="CP000930">
    <property type="protein sequence ID" value="ABZ85249.1"/>
    <property type="molecule type" value="Genomic_DNA"/>
</dbReference>
<dbReference type="Pfam" id="PF01520">
    <property type="entry name" value="Amidase_3"/>
    <property type="match status" value="1"/>
</dbReference>
<dbReference type="InterPro" id="IPR036582">
    <property type="entry name" value="Mao_N_sf"/>
</dbReference>
<sequence length="486" mass="52063">MTALFFLGQPLPAHAASPSLERVNLVINGKSVISDPPPLIVKDRVLVPLRVVSEQMGLKVAWNSQKYEATLVGEGLTILLRPGQREANVNGKAVSLDAPAQLRKDRLFVPFRFVGASMGGKIDWDSASRTAYVTTASKTSSPSSPADPVGQAPGMPATPDPSNLLTPPSPLGTTTPSGAAKPSETVGSSGTVPSLSGQLTDIDWQIENNRDVIILAKTDRTQFQLSVLGEPDRLVVDLPGAKLAEGLPKNRVINLGPVKQVRLGQFREDTARVVIDLNGPAKPQIQSEPGGLRIRIPGTTVLRRTGIPLILLDPGHGGSDPGALGPTGKQEKDFTLPMALKVRDLLVKEGVDVLLTRSVDMDVSLADRGTINNRIRPDLFFSIHANAAARSEAGGTETWICAENGRSLAEAIQRKVQPATGREDRGVKQANFYVLRTSEVPAALLETAFISNAEEEKLLFSADFQDRVARAVVAALMEYLKKPMRS</sequence>
<evidence type="ECO:0000313" key="5">
    <source>
        <dbReference type="Proteomes" id="UP000008550"/>
    </source>
</evidence>
<evidence type="ECO:0000256" key="2">
    <source>
        <dbReference type="SAM" id="MobiDB-lite"/>
    </source>
</evidence>
<gene>
    <name evidence="4" type="ORF">HM1_2720</name>
</gene>
<evidence type="ECO:0000259" key="3">
    <source>
        <dbReference type="SMART" id="SM00646"/>
    </source>
</evidence>
<dbReference type="InterPro" id="IPR050695">
    <property type="entry name" value="N-acetylmuramoyl_amidase_3"/>
</dbReference>
<reference evidence="4 5" key="1">
    <citation type="journal article" date="2008" name="J. Bacteriol.">
        <title>The genome of Heliobacterium modesticaldum, a phototrophic representative of the Firmicutes containing the simplest photosynthetic apparatus.</title>
        <authorList>
            <person name="Sattley W.M."/>
            <person name="Madigan M.T."/>
            <person name="Swingley W.D."/>
            <person name="Cheung P.C."/>
            <person name="Clocksin K.M."/>
            <person name="Conrad A.L."/>
            <person name="Dejesa L.C."/>
            <person name="Honchak B.M."/>
            <person name="Jung D.O."/>
            <person name="Karbach L.E."/>
            <person name="Kurdoglu A."/>
            <person name="Lahiri S."/>
            <person name="Mastrian S.D."/>
            <person name="Page L.E."/>
            <person name="Taylor H.L."/>
            <person name="Wang Z.T."/>
            <person name="Raymond J."/>
            <person name="Chen M."/>
            <person name="Blankenship R.E."/>
            <person name="Touchman J.W."/>
        </authorList>
    </citation>
    <scope>NUCLEOTIDE SEQUENCE [LARGE SCALE GENOMIC DNA]</scope>
    <source>
        <strain evidence="5">ATCC 51547 / Ice1</strain>
    </source>
</reference>
<dbReference type="InterPro" id="IPR012854">
    <property type="entry name" value="Cu_amine_oxidase-like_N"/>
</dbReference>
<feature type="domain" description="MurNAc-LAA" evidence="3">
    <location>
        <begin position="369"/>
        <end position="477"/>
    </location>
</feature>
<keyword evidence="5" id="KW-1185">Reference proteome</keyword>